<dbReference type="PANTHER" id="PTHR18964">
    <property type="entry name" value="ROK (REPRESSOR, ORF, KINASE) FAMILY"/>
    <property type="match status" value="1"/>
</dbReference>
<comment type="similarity">
    <text evidence="1">Belongs to the ROK (NagC/XylR) family.</text>
</comment>
<dbReference type="PANTHER" id="PTHR18964:SF149">
    <property type="entry name" value="BIFUNCTIONAL UDP-N-ACETYLGLUCOSAMINE 2-EPIMERASE_N-ACETYLMANNOSAMINE KINASE"/>
    <property type="match status" value="1"/>
</dbReference>
<dbReference type="EMBL" id="AP018365">
    <property type="protein sequence ID" value="BBA99732.1"/>
    <property type="molecule type" value="Genomic_DNA"/>
</dbReference>
<dbReference type="CDD" id="cd24076">
    <property type="entry name" value="ASKHA_ATPase_ROK_BsXylR-like"/>
    <property type="match status" value="1"/>
</dbReference>
<evidence type="ECO:0000256" key="1">
    <source>
        <dbReference type="ARBA" id="ARBA00006479"/>
    </source>
</evidence>
<dbReference type="InterPro" id="IPR043129">
    <property type="entry name" value="ATPase_NBD"/>
</dbReference>
<dbReference type="Gene3D" id="1.10.10.10">
    <property type="entry name" value="Winged helix-like DNA-binding domain superfamily/Winged helix DNA-binding domain"/>
    <property type="match status" value="1"/>
</dbReference>
<reference evidence="3 4" key="2">
    <citation type="journal article" date="2011" name="J. Antibiot.">
        <title>Furaquinocins I and J: novel polyketide isoprenoid hybrid compounds from Streptomyces reveromyceticus SN-593.</title>
        <authorList>
            <person name="Panthee S."/>
            <person name="Takahashi S."/>
            <person name="Takagi H."/>
            <person name="Nogawa T."/>
            <person name="Oowada E."/>
            <person name="Uramoto M."/>
            <person name="Osada H."/>
        </authorList>
    </citation>
    <scope>NUCLEOTIDE SEQUENCE [LARGE SCALE GENOMIC DNA]</scope>
    <source>
        <strain evidence="3 4">SN-593</strain>
    </source>
</reference>
<organism evidence="3 4">
    <name type="scientific">Actinacidiphila reveromycinica</name>
    <dbReference type="NCBI Taxonomy" id="659352"/>
    <lineage>
        <taxon>Bacteria</taxon>
        <taxon>Bacillati</taxon>
        <taxon>Actinomycetota</taxon>
        <taxon>Actinomycetes</taxon>
        <taxon>Kitasatosporales</taxon>
        <taxon>Streptomycetaceae</taxon>
        <taxon>Actinacidiphila</taxon>
    </lineage>
</organism>
<reference evidence="3 4" key="3">
    <citation type="journal article" date="2011" name="Nat. Chem. Biol.">
        <title>Reveromycin A biosynthesis uses RevG and RevJ for stereospecific spiroacetal formation.</title>
        <authorList>
            <person name="Takahashi S."/>
            <person name="Toyoda A."/>
            <person name="Sekiyama Y."/>
            <person name="Takagi H."/>
            <person name="Nogawa T."/>
            <person name="Uramoto M."/>
            <person name="Suzuki R."/>
            <person name="Koshino H."/>
            <person name="Kumano T."/>
            <person name="Panthee S."/>
            <person name="Dairi T."/>
            <person name="Ishikawa J."/>
            <person name="Ikeda H."/>
            <person name="Sakaki Y."/>
            <person name="Osada H."/>
        </authorList>
    </citation>
    <scope>NUCLEOTIDE SEQUENCE [LARGE SCALE GENOMIC DNA]</scope>
    <source>
        <strain evidence="3 4">SN-593</strain>
    </source>
</reference>
<evidence type="ECO:0000313" key="3">
    <source>
        <dbReference type="EMBL" id="BBA99732.1"/>
    </source>
</evidence>
<dbReference type="Pfam" id="PF00480">
    <property type="entry name" value="ROK"/>
    <property type="match status" value="1"/>
</dbReference>
<dbReference type="Proteomes" id="UP000595703">
    <property type="component" value="Chromosome"/>
</dbReference>
<name>A0A7U3VQE1_9ACTN</name>
<dbReference type="GO" id="GO:0003700">
    <property type="term" value="F:DNA-binding transcription factor activity"/>
    <property type="evidence" value="ECO:0007669"/>
    <property type="project" value="InterPro"/>
</dbReference>
<reference evidence="3 4" key="4">
    <citation type="journal article" date="2020" name="Sci. Rep.">
        <title>beta-carboline chemical signals induce reveromycin production through a LuxR family regulator in Streptomyces sp. SN-593.</title>
        <authorList>
            <person name="Panthee S."/>
            <person name="Kito N."/>
            <person name="Hayashi T."/>
            <person name="Shimizu T."/>
            <person name="Ishikawa J."/>
            <person name="Hamamoto H."/>
            <person name="Osada H."/>
            <person name="Takahashi S."/>
        </authorList>
    </citation>
    <scope>NUCLEOTIDE SEQUENCE [LARGE SCALE GENOMIC DNA]</scope>
    <source>
        <strain evidence="3 4">SN-593</strain>
    </source>
</reference>
<dbReference type="AlphaFoldDB" id="A0A7U3VQE1"/>
<accession>A0A7U3VQE1</accession>
<proteinExistence type="inferred from homology"/>
<protein>
    <submittedName>
        <fullName evidence="3">Putative xylose repressor</fullName>
    </submittedName>
</protein>
<dbReference type="Pfam" id="PF12802">
    <property type="entry name" value="MarR_2"/>
    <property type="match status" value="1"/>
</dbReference>
<dbReference type="InterPro" id="IPR000835">
    <property type="entry name" value="HTH_MarR-typ"/>
</dbReference>
<dbReference type="Gene3D" id="3.30.420.40">
    <property type="match status" value="2"/>
</dbReference>
<dbReference type="InterPro" id="IPR036390">
    <property type="entry name" value="WH_DNA-bd_sf"/>
</dbReference>
<keyword evidence="4" id="KW-1185">Reference proteome</keyword>
<dbReference type="SUPFAM" id="SSF46785">
    <property type="entry name" value="Winged helix' DNA-binding domain"/>
    <property type="match status" value="1"/>
</dbReference>
<dbReference type="KEGG" id="arev:RVR_6479"/>
<feature type="domain" description="HTH marR-type" evidence="2">
    <location>
        <begin position="27"/>
        <end position="70"/>
    </location>
</feature>
<evidence type="ECO:0000259" key="2">
    <source>
        <dbReference type="Pfam" id="PF12802"/>
    </source>
</evidence>
<dbReference type="InterPro" id="IPR000600">
    <property type="entry name" value="ROK"/>
</dbReference>
<sequence length="403" mass="41344">MDGTARKEIPIKRTGAQSELRHRNLALVMRALAAEEDLTRAAVAATVGLTRATVSTLVDELLAAGLLEERGAHRPGTVGRPGTVLALPATGPAGIGAEIGVDHLAACVVDLRGEVRCRTASPAANRGRPAPAVLAELADLIARVTRDAAATDLRPVGVTVAVPGLVGRDRGTVLRAPNLGWEDVPVAAPGPLPTVVDNEANLGALAELWLGGHDRLADFVHVSAEIGIGAALVVEGRLFRGARGFAGELGHVPVRPDGPPCSCGARGCLETFAGERALLRAAGVATAAELRSAAAAGSAAAVRALEQAGEALGIALSGAVNLLDPQAVVVGGPLADLAPWLLPGARRELADRVTDRRWRPQDVVTSRLGRDGVLRGAAYSAVRAVLDDPAAWIHAAAERDRTA</sequence>
<gene>
    <name evidence="3" type="ORF">RVR_6479</name>
</gene>
<dbReference type="InterPro" id="IPR036388">
    <property type="entry name" value="WH-like_DNA-bd_sf"/>
</dbReference>
<dbReference type="SUPFAM" id="SSF53067">
    <property type="entry name" value="Actin-like ATPase domain"/>
    <property type="match status" value="1"/>
</dbReference>
<evidence type="ECO:0000313" key="4">
    <source>
        <dbReference type="Proteomes" id="UP000595703"/>
    </source>
</evidence>
<reference evidence="3 4" key="1">
    <citation type="journal article" date="2010" name="J. Bacteriol.">
        <title>Biochemical characterization of a novel indole prenyltransferase from Streptomyces sp. SN-593.</title>
        <authorList>
            <person name="Takahashi S."/>
            <person name="Takagi H."/>
            <person name="Toyoda A."/>
            <person name="Uramoto M."/>
            <person name="Nogawa T."/>
            <person name="Ueki M."/>
            <person name="Sakaki Y."/>
            <person name="Osada H."/>
        </authorList>
    </citation>
    <scope>NUCLEOTIDE SEQUENCE [LARGE SCALE GENOMIC DNA]</scope>
    <source>
        <strain evidence="3 4">SN-593</strain>
    </source>
</reference>